<dbReference type="AlphaFoldDB" id="A0A395M178"/>
<dbReference type="Pfam" id="PF09423">
    <property type="entry name" value="PhoD"/>
    <property type="match status" value="1"/>
</dbReference>
<keyword evidence="1" id="KW-0732">Signal</keyword>
<evidence type="ECO:0000259" key="3">
    <source>
        <dbReference type="Pfam" id="PF18962"/>
    </source>
</evidence>
<dbReference type="Gene3D" id="2.60.40.380">
    <property type="entry name" value="Purple acid phosphatase-like, N-terminal"/>
    <property type="match status" value="1"/>
</dbReference>
<evidence type="ECO:0000313" key="4">
    <source>
        <dbReference type="EMBL" id="RFM24516.1"/>
    </source>
</evidence>
<dbReference type="Proteomes" id="UP000266389">
    <property type="component" value="Unassembled WGS sequence"/>
</dbReference>
<dbReference type="InterPro" id="IPR026444">
    <property type="entry name" value="Secre_tail"/>
</dbReference>
<gene>
    <name evidence="4" type="ORF">D0433_05905</name>
</gene>
<dbReference type="NCBIfam" id="TIGR04183">
    <property type="entry name" value="Por_Secre_tail"/>
    <property type="match status" value="1"/>
</dbReference>
<dbReference type="SUPFAM" id="SSF56300">
    <property type="entry name" value="Metallo-dependent phosphatases"/>
    <property type="match status" value="1"/>
</dbReference>
<dbReference type="Gene3D" id="2.60.40.10">
    <property type="entry name" value="Immunoglobulins"/>
    <property type="match status" value="1"/>
</dbReference>
<dbReference type="PANTHER" id="PTHR43606">
    <property type="entry name" value="PHOSPHATASE, PUTATIVE (AFU_ORTHOLOGUE AFUA_6G08710)-RELATED"/>
    <property type="match status" value="1"/>
</dbReference>
<feature type="signal peptide" evidence="1">
    <location>
        <begin position="1"/>
        <end position="22"/>
    </location>
</feature>
<dbReference type="CDD" id="cd00063">
    <property type="entry name" value="FN3"/>
    <property type="match status" value="1"/>
</dbReference>
<evidence type="ECO:0000259" key="2">
    <source>
        <dbReference type="Pfam" id="PF09423"/>
    </source>
</evidence>
<proteinExistence type="predicted"/>
<comment type="caution">
    <text evidence="4">The sequence shown here is derived from an EMBL/GenBank/DDBJ whole genome shotgun (WGS) entry which is preliminary data.</text>
</comment>
<dbReference type="InterPro" id="IPR052900">
    <property type="entry name" value="Phospholipid_Metab_Enz"/>
</dbReference>
<evidence type="ECO:0000313" key="5">
    <source>
        <dbReference type="Proteomes" id="UP000266389"/>
    </source>
</evidence>
<dbReference type="InterPro" id="IPR038607">
    <property type="entry name" value="PhoD-like_sf"/>
</dbReference>
<dbReference type="Pfam" id="PF18962">
    <property type="entry name" value="Por_Secre_tail"/>
    <property type="match status" value="1"/>
</dbReference>
<dbReference type="Gene3D" id="3.60.21.70">
    <property type="entry name" value="PhoD-like phosphatase"/>
    <property type="match status" value="1"/>
</dbReference>
<dbReference type="Gene3D" id="2.60.40.4070">
    <property type="match status" value="1"/>
</dbReference>
<feature type="chain" id="PRO_5017389262" evidence="1">
    <location>
        <begin position="23"/>
        <end position="734"/>
    </location>
</feature>
<reference evidence="4 5" key="1">
    <citation type="journal article" date="2011" name="ISME J.">
        <title>Community ecology of hot spring cyanobacterial mats: predominant populations and their functional potential.</title>
        <authorList>
            <person name="Klatt C.G."/>
            <person name="Wood J.M."/>
            <person name="Rusch D.B."/>
            <person name="Bateson M.M."/>
            <person name="Hamamura N."/>
            <person name="Heidelberg J.F."/>
            <person name="Grossman A.R."/>
            <person name="Bhaya D."/>
            <person name="Cohan F.M."/>
            <person name="Kuhl M."/>
            <person name="Bryant D.A."/>
            <person name="Ward D.M."/>
        </authorList>
    </citation>
    <scope>NUCLEOTIDE SEQUENCE [LARGE SCALE GENOMIC DNA]</scope>
    <source>
        <strain evidence="4">OS</strain>
    </source>
</reference>
<dbReference type="InterPro" id="IPR018946">
    <property type="entry name" value="PhoD-like_MPP"/>
</dbReference>
<sequence length="734" mass="79877">MKFLSFLLLLLLLLHAAGFSQVSVTHGPVVGAVTPTSARITARTSAAATLSFQLSISPTFSTLVGTASSSPVDTNRFATISVTGLSPNTEYFYRPVINGTPVTAASEVRRFRTAPSVGATTPFAFAFGSCQQDGDAPPGTSNVGRVFPRIAADNTIRFMLHLGDWGYPDTTDKNPRNPRENTFNLNFENVRNAFLARYSRTYPMDSLFRVMPVAYVWSDHDHANNNTDSTFNGPQHLSLRGYRAMFPHYPLVDSSRGVWQSFRYGNAEFFLLDTRSTRSPNTNAFPNIAQWAANPLSVSNPNGVALVFNPPANHKIISDDQMTWLINGLRNSTAHWKFIVSAETFNPAHRAGLELALTLQGVRGIDPLTIPDGVFTAAQVAIDISDGWCGFPESVRQLVSAISQAGVQNVIVLSADSHTIGTDTGANSLFPEFMAGGLDQNNSQIVNLFEQFGIFVWNRARQSAVPGFGATNNFNSHYGRVTVFGNDSVRVDYFDDRGTLIGSYTQLSGSRVATRSITIAPQGFNYGNVTVGRDSVAGVLMINTGIDTVTVLQVRNTRTTGARATPAAFALLNRTTPVPFPVAIPPRGLALLPVTFRPNAQGLNIDTLIFVTNDPDNLGLGPGLIPALFRANGQAASSVIERENTQPKEFRLEQNYPNPFNPTTTIRYSLPSTQQVTLRLYDALGRLIVTLVNERQSAGTYTVRFNAGDLSSGTYFYQLQAGPFLEAKKMTLVK</sequence>
<evidence type="ECO:0000256" key="1">
    <source>
        <dbReference type="SAM" id="SignalP"/>
    </source>
</evidence>
<organism evidence="4 5">
    <name type="scientific">Candidatus Thermochlorobacter aerophilus</name>
    <dbReference type="NCBI Taxonomy" id="1868324"/>
    <lineage>
        <taxon>Bacteria</taxon>
        <taxon>Pseudomonadati</taxon>
        <taxon>Chlorobiota</taxon>
        <taxon>Chlorobiia</taxon>
        <taxon>Chlorobiales</taxon>
        <taxon>Candidatus Thermochlorobacteriaceae</taxon>
        <taxon>Candidatus Thermochlorobacter</taxon>
    </lineage>
</organism>
<protein>
    <submittedName>
        <fullName evidence="4">T9SS C-terminal target domain-containing protein</fullName>
    </submittedName>
</protein>
<dbReference type="PANTHER" id="PTHR43606:SF2">
    <property type="entry name" value="ALKALINE PHOSPHATASE FAMILY PROTEIN (AFU_ORTHOLOGUE AFUA_5G03860)"/>
    <property type="match status" value="1"/>
</dbReference>
<dbReference type="InterPro" id="IPR013783">
    <property type="entry name" value="Ig-like_fold"/>
</dbReference>
<feature type="domain" description="PhoD-like phosphatase metallophosphatase" evidence="2">
    <location>
        <begin position="125"/>
        <end position="446"/>
    </location>
</feature>
<dbReference type="EMBL" id="PHFL01000039">
    <property type="protein sequence ID" value="RFM24516.1"/>
    <property type="molecule type" value="Genomic_DNA"/>
</dbReference>
<dbReference type="InterPro" id="IPR003961">
    <property type="entry name" value="FN3_dom"/>
</dbReference>
<dbReference type="InterPro" id="IPR029052">
    <property type="entry name" value="Metallo-depent_PP-like"/>
</dbReference>
<feature type="domain" description="Secretion system C-terminal sorting" evidence="3">
    <location>
        <begin position="656"/>
        <end position="724"/>
    </location>
</feature>
<accession>A0A395M178</accession>
<name>A0A395M178_9BACT</name>